<organism evidence="7 8">
    <name type="scientific">Pseudalkalibacillus berkeleyi</name>
    <dbReference type="NCBI Taxonomy" id="1069813"/>
    <lineage>
        <taxon>Bacteria</taxon>
        <taxon>Bacillati</taxon>
        <taxon>Bacillota</taxon>
        <taxon>Bacilli</taxon>
        <taxon>Bacillales</taxon>
        <taxon>Fictibacillaceae</taxon>
        <taxon>Pseudalkalibacillus</taxon>
    </lineage>
</organism>
<gene>
    <name evidence="7" type="ORF">L2716_12205</name>
</gene>
<evidence type="ECO:0000256" key="1">
    <source>
        <dbReference type="ARBA" id="ARBA00010641"/>
    </source>
</evidence>
<evidence type="ECO:0000313" key="7">
    <source>
        <dbReference type="EMBL" id="MCF6138492.1"/>
    </source>
</evidence>
<dbReference type="InterPro" id="IPR013249">
    <property type="entry name" value="RNA_pol_sigma70_r4_t2"/>
</dbReference>
<evidence type="ECO:0000313" key="8">
    <source>
        <dbReference type="Proteomes" id="UP001649381"/>
    </source>
</evidence>
<keyword evidence="3" id="KW-0731">Sigma factor</keyword>
<proteinExistence type="inferred from homology"/>
<sequence length="177" mass="20773">MDKKTIKKIKKGDKKAFRALYDAYYPSAMRASISMLKSESDASDAVQETFIRVFKGMHTYDDSKPFKPWFFRILTNEVRRLIQKRKQEQDIDQVARNELEQTHNPPSTDQEILYEAMEQLKESHREALVLKYVEGFSEKEMSSILDISISAVKSRLFQARKLLKEELRGDLYGQQQI</sequence>
<evidence type="ECO:0000256" key="3">
    <source>
        <dbReference type="ARBA" id="ARBA00023082"/>
    </source>
</evidence>
<reference evidence="7 8" key="1">
    <citation type="submission" date="2022-01" db="EMBL/GenBank/DDBJ databases">
        <title>Alkalihalobacillus sp. EGI L200015, a novel bacterium isolated from a salt lake sediment.</title>
        <authorList>
            <person name="Gao L."/>
            <person name="Fang B.-Z."/>
            <person name="Li W.-J."/>
        </authorList>
    </citation>
    <scope>NUCLEOTIDE SEQUENCE [LARGE SCALE GENOMIC DNA]</scope>
    <source>
        <strain evidence="7 8">KCTC 12718</strain>
    </source>
</reference>
<protein>
    <submittedName>
        <fullName evidence="7">RNA polymerase sigma factor</fullName>
    </submittedName>
</protein>
<comment type="similarity">
    <text evidence="1">Belongs to the sigma-70 factor family. ECF subfamily.</text>
</comment>
<dbReference type="SUPFAM" id="SSF88659">
    <property type="entry name" value="Sigma3 and sigma4 domains of RNA polymerase sigma factors"/>
    <property type="match status" value="1"/>
</dbReference>
<dbReference type="Gene3D" id="1.10.10.10">
    <property type="entry name" value="Winged helix-like DNA-binding domain superfamily/Winged helix DNA-binding domain"/>
    <property type="match status" value="1"/>
</dbReference>
<name>A0ABS9H0H1_9BACL</name>
<evidence type="ECO:0000259" key="6">
    <source>
        <dbReference type="Pfam" id="PF08281"/>
    </source>
</evidence>
<evidence type="ECO:0000256" key="4">
    <source>
        <dbReference type="ARBA" id="ARBA00023163"/>
    </source>
</evidence>
<dbReference type="RefSeq" id="WP_236335229.1">
    <property type="nucleotide sequence ID" value="NZ_JAKIJS010000001.1"/>
</dbReference>
<dbReference type="InterPro" id="IPR013325">
    <property type="entry name" value="RNA_pol_sigma_r2"/>
</dbReference>
<dbReference type="Pfam" id="PF04542">
    <property type="entry name" value="Sigma70_r2"/>
    <property type="match status" value="1"/>
</dbReference>
<dbReference type="Pfam" id="PF08281">
    <property type="entry name" value="Sigma70_r4_2"/>
    <property type="match status" value="1"/>
</dbReference>
<dbReference type="InterPro" id="IPR014284">
    <property type="entry name" value="RNA_pol_sigma-70_dom"/>
</dbReference>
<evidence type="ECO:0000256" key="2">
    <source>
        <dbReference type="ARBA" id="ARBA00023015"/>
    </source>
</evidence>
<dbReference type="PANTHER" id="PTHR43133">
    <property type="entry name" value="RNA POLYMERASE ECF-TYPE SIGMA FACTO"/>
    <property type="match status" value="1"/>
</dbReference>
<dbReference type="InterPro" id="IPR036388">
    <property type="entry name" value="WH-like_DNA-bd_sf"/>
</dbReference>
<dbReference type="NCBIfam" id="TIGR02937">
    <property type="entry name" value="sigma70-ECF"/>
    <property type="match status" value="1"/>
</dbReference>
<dbReference type="Gene3D" id="1.10.1740.10">
    <property type="match status" value="1"/>
</dbReference>
<dbReference type="CDD" id="cd06171">
    <property type="entry name" value="Sigma70_r4"/>
    <property type="match status" value="1"/>
</dbReference>
<dbReference type="PANTHER" id="PTHR43133:SF51">
    <property type="entry name" value="RNA POLYMERASE SIGMA FACTOR"/>
    <property type="match status" value="1"/>
</dbReference>
<evidence type="ECO:0000259" key="5">
    <source>
        <dbReference type="Pfam" id="PF04542"/>
    </source>
</evidence>
<comment type="caution">
    <text evidence="7">The sequence shown here is derived from an EMBL/GenBank/DDBJ whole genome shotgun (WGS) entry which is preliminary data.</text>
</comment>
<feature type="domain" description="RNA polymerase sigma-70 region 2" evidence="5">
    <location>
        <begin position="20"/>
        <end position="86"/>
    </location>
</feature>
<dbReference type="InterPro" id="IPR007627">
    <property type="entry name" value="RNA_pol_sigma70_r2"/>
</dbReference>
<accession>A0ABS9H0H1</accession>
<keyword evidence="8" id="KW-1185">Reference proteome</keyword>
<keyword evidence="4" id="KW-0804">Transcription</keyword>
<dbReference type="EMBL" id="JAKIJS010000001">
    <property type="protein sequence ID" value="MCF6138492.1"/>
    <property type="molecule type" value="Genomic_DNA"/>
</dbReference>
<feature type="domain" description="RNA polymerase sigma factor 70 region 4 type 2" evidence="6">
    <location>
        <begin position="111"/>
        <end position="163"/>
    </location>
</feature>
<dbReference type="Proteomes" id="UP001649381">
    <property type="component" value="Unassembled WGS sequence"/>
</dbReference>
<dbReference type="SUPFAM" id="SSF88946">
    <property type="entry name" value="Sigma2 domain of RNA polymerase sigma factors"/>
    <property type="match status" value="1"/>
</dbReference>
<dbReference type="InterPro" id="IPR039425">
    <property type="entry name" value="RNA_pol_sigma-70-like"/>
</dbReference>
<dbReference type="InterPro" id="IPR013324">
    <property type="entry name" value="RNA_pol_sigma_r3/r4-like"/>
</dbReference>
<keyword evidence="2" id="KW-0805">Transcription regulation</keyword>